<accession>A0A381V535</accession>
<reference evidence="1" key="1">
    <citation type="submission" date="2018-05" db="EMBL/GenBank/DDBJ databases">
        <authorList>
            <person name="Lanie J.A."/>
            <person name="Ng W.-L."/>
            <person name="Kazmierczak K.M."/>
            <person name="Andrzejewski T.M."/>
            <person name="Davidsen T.M."/>
            <person name="Wayne K.J."/>
            <person name="Tettelin H."/>
            <person name="Glass J.I."/>
            <person name="Rusch D."/>
            <person name="Podicherti R."/>
            <person name="Tsui H.-C.T."/>
            <person name="Winkler M.E."/>
        </authorList>
    </citation>
    <scope>NUCLEOTIDE SEQUENCE</scope>
</reference>
<name>A0A381V535_9ZZZZ</name>
<evidence type="ECO:0000313" key="1">
    <source>
        <dbReference type="EMBL" id="SVA35101.1"/>
    </source>
</evidence>
<sequence length="107" mass="12274">MMTEIIPFRIQQIVDNGNAIQLSLIEDVQTEPLTQKQLIMENVSKKLDSETKEQVMPLLEAILHAQPNIKVKSYANTNITITMPKNRYDKMGRPQVGERLQVDLKKV</sequence>
<dbReference type="EMBL" id="UINC01007791">
    <property type="protein sequence ID" value="SVA35101.1"/>
    <property type="molecule type" value="Genomic_DNA"/>
</dbReference>
<protein>
    <submittedName>
        <fullName evidence="1">Uncharacterized protein</fullName>
    </submittedName>
</protein>
<proteinExistence type="predicted"/>
<gene>
    <name evidence="1" type="ORF">METZ01_LOCUS87955</name>
</gene>
<dbReference type="AlphaFoldDB" id="A0A381V535"/>
<organism evidence="1">
    <name type="scientific">marine metagenome</name>
    <dbReference type="NCBI Taxonomy" id="408172"/>
    <lineage>
        <taxon>unclassified sequences</taxon>
        <taxon>metagenomes</taxon>
        <taxon>ecological metagenomes</taxon>
    </lineage>
</organism>